<comment type="caution">
    <text evidence="2">The sequence shown here is derived from an EMBL/GenBank/DDBJ whole genome shotgun (WGS) entry which is preliminary data.</text>
</comment>
<organism evidence="2 3">
    <name type="scientific">Pilimelia terevasa</name>
    <dbReference type="NCBI Taxonomy" id="53372"/>
    <lineage>
        <taxon>Bacteria</taxon>
        <taxon>Bacillati</taxon>
        <taxon>Actinomycetota</taxon>
        <taxon>Actinomycetes</taxon>
        <taxon>Micromonosporales</taxon>
        <taxon>Micromonosporaceae</taxon>
        <taxon>Pilimelia</taxon>
    </lineage>
</organism>
<reference evidence="2" key="1">
    <citation type="journal article" date="2014" name="Int. J. Syst. Evol. Microbiol.">
        <title>Complete genome sequence of Corynebacterium casei LMG S-19264T (=DSM 44701T), isolated from a smear-ripened cheese.</title>
        <authorList>
            <consortium name="US DOE Joint Genome Institute (JGI-PGF)"/>
            <person name="Walter F."/>
            <person name="Albersmeier A."/>
            <person name="Kalinowski J."/>
            <person name="Ruckert C."/>
        </authorList>
    </citation>
    <scope>NUCLEOTIDE SEQUENCE</scope>
    <source>
        <strain evidence="2">JCM 3091</strain>
    </source>
</reference>
<keyword evidence="3" id="KW-1185">Reference proteome</keyword>
<feature type="transmembrane region" description="Helical" evidence="1">
    <location>
        <begin position="23"/>
        <end position="44"/>
    </location>
</feature>
<keyword evidence="1" id="KW-0812">Transmembrane</keyword>
<evidence type="ECO:0000256" key="1">
    <source>
        <dbReference type="SAM" id="Phobius"/>
    </source>
</evidence>
<keyword evidence="1" id="KW-0472">Membrane</keyword>
<protein>
    <submittedName>
        <fullName evidence="2">Uncharacterized protein</fullName>
    </submittedName>
</protein>
<dbReference type="EMBL" id="BMQC01000007">
    <property type="protein sequence ID" value="GGK29460.1"/>
    <property type="molecule type" value="Genomic_DNA"/>
</dbReference>
<keyword evidence="1" id="KW-1133">Transmembrane helix</keyword>
<evidence type="ECO:0000313" key="2">
    <source>
        <dbReference type="EMBL" id="GGK29460.1"/>
    </source>
</evidence>
<dbReference type="InterPro" id="IPR012338">
    <property type="entry name" value="Beta-lactam/transpept-like"/>
</dbReference>
<dbReference type="Proteomes" id="UP000662200">
    <property type="component" value="Unassembled WGS sequence"/>
</dbReference>
<gene>
    <name evidence="2" type="ORF">GCM10010124_22730</name>
</gene>
<proteinExistence type="predicted"/>
<accession>A0A8J3FIF0</accession>
<evidence type="ECO:0000313" key="3">
    <source>
        <dbReference type="Proteomes" id="UP000662200"/>
    </source>
</evidence>
<dbReference type="Gene3D" id="3.40.710.10">
    <property type="entry name" value="DD-peptidase/beta-lactamase superfamily"/>
    <property type="match status" value="1"/>
</dbReference>
<name>A0A8J3FIF0_9ACTN</name>
<dbReference type="AlphaFoldDB" id="A0A8J3FIF0"/>
<reference evidence="2" key="2">
    <citation type="submission" date="2020-09" db="EMBL/GenBank/DDBJ databases">
        <authorList>
            <person name="Sun Q."/>
            <person name="Ohkuma M."/>
        </authorList>
    </citation>
    <scope>NUCLEOTIDE SEQUENCE</scope>
    <source>
        <strain evidence="2">JCM 3091</strain>
    </source>
</reference>
<dbReference type="RefSeq" id="WP_189114248.1">
    <property type="nucleotide sequence ID" value="NZ_BMQC01000007.1"/>
</dbReference>
<sequence length="297" mass="31426">MSPLLHSPAHRRPLETPAHLRQVLYAAGALLVVIGLSATVYAVVGDDERVPRIVVAPTPAGGTDATPAPPPVGADGPGSTTWTYIDRHSGRLTTSPRQASTRVTPPLVRLWLAADFLRREFARAREPGAARLARLGTMLRDATAATEAPADELYATLGRDASLRRMIAACGLTETWPAAGRWRATVTSARDAARIGLCVADGRAAGPRWTGWVLAQMRGVRGLGDFGIRAALPAGAATGVGIANGWLLAEDEGVWQVTCLAVAPDWVLGVLTRYPRHLGLAHGQELCRTVGAALVRR</sequence>